<dbReference type="InterPro" id="IPR003959">
    <property type="entry name" value="ATPase_AAA_core"/>
</dbReference>
<sequence length="102" mass="11309">MGKRHVARTIADEAKFELIRMVALDDNTCQHSITRQKMSLSAAFERASFALPSVLLIVDVEKLSLIRLSAAIDDAKAKKGFLFIGTSTDRKRAVEVFGNIDE</sequence>
<evidence type="ECO:0000313" key="3">
    <source>
        <dbReference type="Proteomes" id="UP001620626"/>
    </source>
</evidence>
<dbReference type="Pfam" id="PF00004">
    <property type="entry name" value="AAA"/>
    <property type="match status" value="1"/>
</dbReference>
<dbReference type="Gene3D" id="3.40.50.300">
    <property type="entry name" value="P-loop containing nucleotide triphosphate hydrolases"/>
    <property type="match status" value="1"/>
</dbReference>
<organism evidence="2 3">
    <name type="scientific">Heterodera trifolii</name>
    <dbReference type="NCBI Taxonomy" id="157864"/>
    <lineage>
        <taxon>Eukaryota</taxon>
        <taxon>Metazoa</taxon>
        <taxon>Ecdysozoa</taxon>
        <taxon>Nematoda</taxon>
        <taxon>Chromadorea</taxon>
        <taxon>Rhabditida</taxon>
        <taxon>Tylenchina</taxon>
        <taxon>Tylenchomorpha</taxon>
        <taxon>Tylenchoidea</taxon>
        <taxon>Heteroderidae</taxon>
        <taxon>Heteroderinae</taxon>
        <taxon>Heterodera</taxon>
    </lineage>
</organism>
<gene>
    <name evidence="2" type="ORF">niasHT_009396</name>
</gene>
<protein>
    <recommendedName>
        <fullName evidence="1">ATPase AAA-type core domain-containing protein</fullName>
    </recommendedName>
</protein>
<name>A0ABD2M1R6_9BILA</name>
<reference evidence="2 3" key="1">
    <citation type="submission" date="2024-10" db="EMBL/GenBank/DDBJ databases">
        <authorList>
            <person name="Kim D."/>
        </authorList>
    </citation>
    <scope>NUCLEOTIDE SEQUENCE [LARGE SCALE GENOMIC DNA]</scope>
    <source>
        <strain evidence="2">BH-2024</strain>
    </source>
</reference>
<proteinExistence type="predicted"/>
<dbReference type="InterPro" id="IPR027417">
    <property type="entry name" value="P-loop_NTPase"/>
</dbReference>
<evidence type="ECO:0000259" key="1">
    <source>
        <dbReference type="Pfam" id="PF00004"/>
    </source>
</evidence>
<accession>A0ABD2M1R6</accession>
<dbReference type="EMBL" id="JBICBT010000189">
    <property type="protein sequence ID" value="KAL3121409.1"/>
    <property type="molecule type" value="Genomic_DNA"/>
</dbReference>
<evidence type="ECO:0000313" key="2">
    <source>
        <dbReference type="EMBL" id="KAL3121409.1"/>
    </source>
</evidence>
<dbReference type="AlphaFoldDB" id="A0ABD2M1R6"/>
<feature type="domain" description="ATPase AAA-type core" evidence="1">
    <location>
        <begin position="2"/>
        <end position="89"/>
    </location>
</feature>
<dbReference type="Proteomes" id="UP001620626">
    <property type="component" value="Unassembled WGS sequence"/>
</dbReference>
<keyword evidence="3" id="KW-1185">Reference proteome</keyword>
<comment type="caution">
    <text evidence="2">The sequence shown here is derived from an EMBL/GenBank/DDBJ whole genome shotgun (WGS) entry which is preliminary data.</text>
</comment>